<keyword evidence="1" id="KW-0808">Transferase</keyword>
<evidence type="ECO:0000313" key="9">
    <source>
        <dbReference type="Proteomes" id="UP001595909"/>
    </source>
</evidence>
<keyword evidence="3" id="KW-0902">Two-component regulatory system</keyword>
<evidence type="ECO:0000313" key="8">
    <source>
        <dbReference type="EMBL" id="MFC4834479.1"/>
    </source>
</evidence>
<gene>
    <name evidence="8" type="ORF">ACFPEL_18845</name>
</gene>
<evidence type="ECO:0000256" key="4">
    <source>
        <dbReference type="SAM" id="MobiDB-lite"/>
    </source>
</evidence>
<feature type="transmembrane region" description="Helical" evidence="5">
    <location>
        <begin position="65"/>
        <end position="87"/>
    </location>
</feature>
<keyword evidence="5" id="KW-0812">Transmembrane</keyword>
<organism evidence="8 9">
    <name type="scientific">Actinomycetospora chibensis</name>
    <dbReference type="NCBI Taxonomy" id="663606"/>
    <lineage>
        <taxon>Bacteria</taxon>
        <taxon>Bacillati</taxon>
        <taxon>Actinomycetota</taxon>
        <taxon>Actinomycetes</taxon>
        <taxon>Pseudonocardiales</taxon>
        <taxon>Pseudonocardiaceae</taxon>
        <taxon>Actinomycetospora</taxon>
    </lineage>
</organism>
<feature type="region of interest" description="Disordered" evidence="4">
    <location>
        <begin position="1"/>
        <end position="22"/>
    </location>
</feature>
<feature type="transmembrane region" description="Helical" evidence="5">
    <location>
        <begin position="204"/>
        <end position="223"/>
    </location>
</feature>
<evidence type="ECO:0000256" key="5">
    <source>
        <dbReference type="SAM" id="Phobius"/>
    </source>
</evidence>
<dbReference type="InterPro" id="IPR007168">
    <property type="entry name" value="Phageshock_PspC_N"/>
</dbReference>
<dbReference type="InterPro" id="IPR050482">
    <property type="entry name" value="Sensor_HK_TwoCompSys"/>
</dbReference>
<feature type="compositionally biased region" description="Acidic residues" evidence="4">
    <location>
        <begin position="1"/>
        <end position="12"/>
    </location>
</feature>
<evidence type="ECO:0000256" key="1">
    <source>
        <dbReference type="ARBA" id="ARBA00022679"/>
    </source>
</evidence>
<dbReference type="InterPro" id="IPR036890">
    <property type="entry name" value="HATPase_C_sf"/>
</dbReference>
<dbReference type="EMBL" id="JBHSIM010000039">
    <property type="protein sequence ID" value="MFC4834479.1"/>
    <property type="molecule type" value="Genomic_DNA"/>
</dbReference>
<feature type="transmembrane region" description="Helical" evidence="5">
    <location>
        <begin position="172"/>
        <end position="192"/>
    </location>
</feature>
<protein>
    <submittedName>
        <fullName evidence="8">PspC domain-containing protein</fullName>
    </submittedName>
</protein>
<dbReference type="Pfam" id="PF04024">
    <property type="entry name" value="PspC"/>
    <property type="match status" value="1"/>
</dbReference>
<dbReference type="PANTHER" id="PTHR24421:SF61">
    <property type="entry name" value="OXYGEN SENSOR HISTIDINE KINASE NREB"/>
    <property type="match status" value="1"/>
</dbReference>
<feature type="domain" description="Phage shock protein PspC N-terminal" evidence="7">
    <location>
        <begin position="35"/>
        <end position="90"/>
    </location>
</feature>
<evidence type="ECO:0000259" key="6">
    <source>
        <dbReference type="Pfam" id="PF02518"/>
    </source>
</evidence>
<dbReference type="InterPro" id="IPR003594">
    <property type="entry name" value="HATPase_dom"/>
</dbReference>
<dbReference type="PANTHER" id="PTHR24421">
    <property type="entry name" value="NITRATE/NITRITE SENSOR PROTEIN NARX-RELATED"/>
    <property type="match status" value="1"/>
</dbReference>
<name>A0ABV9RLU4_9PSEU</name>
<feature type="domain" description="Histidine kinase/HSP90-like ATPase" evidence="6">
    <location>
        <begin position="340"/>
        <end position="431"/>
    </location>
</feature>
<evidence type="ECO:0000256" key="2">
    <source>
        <dbReference type="ARBA" id="ARBA00022777"/>
    </source>
</evidence>
<feature type="transmembrane region" description="Helical" evidence="5">
    <location>
        <begin position="107"/>
        <end position="124"/>
    </location>
</feature>
<evidence type="ECO:0000259" key="7">
    <source>
        <dbReference type="Pfam" id="PF04024"/>
    </source>
</evidence>
<keyword evidence="9" id="KW-1185">Reference proteome</keyword>
<feature type="region of interest" description="Disordered" evidence="4">
    <location>
        <begin position="428"/>
        <end position="448"/>
    </location>
</feature>
<keyword evidence="5" id="KW-0472">Membrane</keyword>
<dbReference type="Proteomes" id="UP001595909">
    <property type="component" value="Unassembled WGS sequence"/>
</dbReference>
<accession>A0ABV9RLU4</accession>
<dbReference type="RefSeq" id="WP_274190680.1">
    <property type="nucleotide sequence ID" value="NZ_BAABHN010000039.1"/>
</dbReference>
<dbReference type="Gene3D" id="3.30.565.10">
    <property type="entry name" value="Histidine kinase-like ATPase, C-terminal domain"/>
    <property type="match status" value="1"/>
</dbReference>
<sequence length="448" mass="46516">MDETASVEEVDTVSEAAAPAAPAPAAQPAPFALSRVRRRRQGSVIAGVTGGVADHLGVDVLRVRLVFVLLVAASGAGFLAYAALWLFCPIEPRGVRRELPPNERRQGLGLATLGVGLAFVLSALGGELSGWVTVPLGVVLAGVALVWREADTGTGVAAGATRRARWLGGKLGLVRALAGALLVTAGIAAFLLGNIDLGQVQFGLLAALATLAGVVVLTVPWWLRLVRELGTERTERIRGQARADIAAHLHDSVLQTLALIQKQAGEDASGREVRRLARSQERELRAWLYGPPGGDTGHPAAATDATLAATLAAAAGEVEDDYGVRVAPVVVGDAPLDPDTAALVAAAREAMVNAAKHAGVDEIDVYAEVETETVEIFVRDRGCGFDPAAVPDDRRGLAGSITDRMARHGGKVQLRSTPGAGTEVGLVLPRARRGTPAAATPDSEEETR</sequence>
<keyword evidence="5" id="KW-1133">Transmembrane helix</keyword>
<reference evidence="9" key="1">
    <citation type="journal article" date="2019" name="Int. J. Syst. Evol. Microbiol.">
        <title>The Global Catalogue of Microorganisms (GCM) 10K type strain sequencing project: providing services to taxonomists for standard genome sequencing and annotation.</title>
        <authorList>
            <consortium name="The Broad Institute Genomics Platform"/>
            <consortium name="The Broad Institute Genome Sequencing Center for Infectious Disease"/>
            <person name="Wu L."/>
            <person name="Ma J."/>
        </authorList>
    </citation>
    <scope>NUCLEOTIDE SEQUENCE [LARGE SCALE GENOMIC DNA]</scope>
    <source>
        <strain evidence="9">CCUG 50347</strain>
    </source>
</reference>
<feature type="transmembrane region" description="Helical" evidence="5">
    <location>
        <begin position="130"/>
        <end position="147"/>
    </location>
</feature>
<proteinExistence type="predicted"/>
<dbReference type="SUPFAM" id="SSF55874">
    <property type="entry name" value="ATPase domain of HSP90 chaperone/DNA topoisomerase II/histidine kinase"/>
    <property type="match status" value="1"/>
</dbReference>
<comment type="caution">
    <text evidence="8">The sequence shown here is derived from an EMBL/GenBank/DDBJ whole genome shotgun (WGS) entry which is preliminary data.</text>
</comment>
<keyword evidence="2" id="KW-0418">Kinase</keyword>
<evidence type="ECO:0000256" key="3">
    <source>
        <dbReference type="ARBA" id="ARBA00023012"/>
    </source>
</evidence>
<dbReference type="Pfam" id="PF02518">
    <property type="entry name" value="HATPase_c"/>
    <property type="match status" value="1"/>
</dbReference>